<evidence type="ECO:0000256" key="4">
    <source>
        <dbReference type="ARBA" id="ARBA00022679"/>
    </source>
</evidence>
<evidence type="ECO:0000256" key="6">
    <source>
        <dbReference type="ARBA" id="ARBA00050776"/>
    </source>
</evidence>
<reference evidence="10 11" key="1">
    <citation type="submission" date="2019-03" db="EMBL/GenBank/DDBJ databases">
        <title>Diversity of the mouse oral microbiome.</title>
        <authorList>
            <person name="Joseph S."/>
            <person name="Aduse-Opoku J."/>
            <person name="Curtis M."/>
            <person name="Wade W."/>
            <person name="Hashim A."/>
        </authorList>
    </citation>
    <scope>NUCLEOTIDE SEQUENCE [LARGE SCALE GENOMIC DNA]</scope>
    <source>
        <strain evidence="11">irhom_31</strain>
    </source>
</reference>
<evidence type="ECO:0000256" key="1">
    <source>
        <dbReference type="ARBA" id="ARBA00001933"/>
    </source>
</evidence>
<gene>
    <name evidence="10" type="primary">sufS</name>
    <name evidence="10" type="ORF">E4U03_00220</name>
</gene>
<dbReference type="GO" id="GO:0006534">
    <property type="term" value="P:cysteine metabolic process"/>
    <property type="evidence" value="ECO:0007669"/>
    <property type="project" value="UniProtKB-UniRule"/>
</dbReference>
<name>A0A4Y9F6R2_9MICC</name>
<sequence>MASSYRTPAGVELTNELVTDLRKDYSILSREVNGHPLAYLDTGATSQNPLQVLDAERNYYLGANSAVHRGAHTLAVDATDAFEDARRTVASFIGAAENELVWTSNATEALNLLTYSFGNASAGIGEDAAARFALGEGDEIVTTEQEHHANVIPWQILAARTGATLRYIPVTDEGLIDYEAAEKIVTDRTRVLAFTHVSNVAGSITDVDFMVSLAKKVGALTVLDACQSVPHMPVDVKKLGVDFAAFSAHKMLAPTGIGALYGRNELLDAMPPFLTGGSMITKVTMTEAEWMPAPIKFEAGTQRVSQAVAWAEAVRYLQHLGMEQVHAWESKLGQLLAEGVSSIPGVRLIGPAAGQPRAGLTSVHVEGVHPHDVGQLLDEKGIAVRVGHHCAQPLHRALGITASTRASAYIYNTTDDVERFIEELAKVRRYFGYTD</sequence>
<evidence type="ECO:0000256" key="2">
    <source>
        <dbReference type="ARBA" id="ARBA00010447"/>
    </source>
</evidence>
<dbReference type="GO" id="GO:0031071">
    <property type="term" value="F:cysteine desulfurase activity"/>
    <property type="evidence" value="ECO:0007669"/>
    <property type="project" value="UniProtKB-UniRule"/>
</dbReference>
<evidence type="ECO:0000256" key="5">
    <source>
        <dbReference type="ARBA" id="ARBA00022898"/>
    </source>
</evidence>
<dbReference type="RefSeq" id="WP_135010992.1">
    <property type="nucleotide sequence ID" value="NZ_JADGLK010000001.1"/>
</dbReference>
<feature type="domain" description="Aminotransferase class V" evidence="9">
    <location>
        <begin position="39"/>
        <end position="420"/>
    </location>
</feature>
<comment type="caution">
    <text evidence="10">The sequence shown here is derived from an EMBL/GenBank/DDBJ whole genome shotgun (WGS) entry which is preliminary data.</text>
</comment>
<dbReference type="Pfam" id="PF00266">
    <property type="entry name" value="Aminotran_5"/>
    <property type="match status" value="1"/>
</dbReference>
<dbReference type="CDD" id="cd06453">
    <property type="entry name" value="SufS_like"/>
    <property type="match status" value="1"/>
</dbReference>
<dbReference type="InterPro" id="IPR020578">
    <property type="entry name" value="Aminotrans_V_PyrdxlP_BS"/>
</dbReference>
<proteinExistence type="inferred from homology"/>
<dbReference type="AlphaFoldDB" id="A0A4Y9F6R2"/>
<comment type="cofactor">
    <cofactor evidence="1 7">
        <name>pyridoxal 5'-phosphate</name>
        <dbReference type="ChEBI" id="CHEBI:597326"/>
    </cofactor>
</comment>
<organism evidence="10 11">
    <name type="scientific">Rothia nasimurium</name>
    <dbReference type="NCBI Taxonomy" id="85336"/>
    <lineage>
        <taxon>Bacteria</taxon>
        <taxon>Bacillati</taxon>
        <taxon>Actinomycetota</taxon>
        <taxon>Actinomycetes</taxon>
        <taxon>Micrococcales</taxon>
        <taxon>Micrococcaceae</taxon>
        <taxon>Rothia</taxon>
    </lineage>
</organism>
<evidence type="ECO:0000256" key="3">
    <source>
        <dbReference type="ARBA" id="ARBA00012239"/>
    </source>
</evidence>
<keyword evidence="5 8" id="KW-0663">Pyridoxal phosphate</keyword>
<dbReference type="PROSITE" id="PS00595">
    <property type="entry name" value="AA_TRANSFER_CLASS_5"/>
    <property type="match status" value="1"/>
</dbReference>
<comment type="catalytic activity">
    <reaction evidence="6 8">
        <text>(sulfur carrier)-H + L-cysteine = (sulfur carrier)-SH + L-alanine</text>
        <dbReference type="Rhea" id="RHEA:43892"/>
        <dbReference type="Rhea" id="RHEA-COMP:14737"/>
        <dbReference type="Rhea" id="RHEA-COMP:14739"/>
        <dbReference type="ChEBI" id="CHEBI:29917"/>
        <dbReference type="ChEBI" id="CHEBI:35235"/>
        <dbReference type="ChEBI" id="CHEBI:57972"/>
        <dbReference type="ChEBI" id="CHEBI:64428"/>
        <dbReference type="EC" id="2.8.1.7"/>
    </reaction>
</comment>
<dbReference type="GO" id="GO:0030170">
    <property type="term" value="F:pyridoxal phosphate binding"/>
    <property type="evidence" value="ECO:0007669"/>
    <property type="project" value="UniProtKB-UniRule"/>
</dbReference>
<dbReference type="Gene3D" id="3.40.640.10">
    <property type="entry name" value="Type I PLP-dependent aspartate aminotransferase-like (Major domain)"/>
    <property type="match status" value="1"/>
</dbReference>
<comment type="similarity">
    <text evidence="2 8">Belongs to the class-V pyridoxal-phosphate-dependent aminotransferase family. Csd subfamily.</text>
</comment>
<comment type="function">
    <text evidence="8">Catalyzes the removal of elemental sulfur and selenium atoms from L-cysteine, L-cystine, L-selenocysteine, and L-selenocystine to produce L-alanine.</text>
</comment>
<keyword evidence="4 8" id="KW-0808">Transferase</keyword>
<protein>
    <recommendedName>
        <fullName evidence="3 8">Cysteine desulfurase</fullName>
        <ecNumber evidence="3 8">2.8.1.7</ecNumber>
    </recommendedName>
</protein>
<dbReference type="NCBIfam" id="TIGR01979">
    <property type="entry name" value="sufS"/>
    <property type="match status" value="1"/>
</dbReference>
<dbReference type="InterPro" id="IPR000192">
    <property type="entry name" value="Aminotrans_V_dom"/>
</dbReference>
<evidence type="ECO:0000256" key="7">
    <source>
        <dbReference type="RuleBase" id="RU004504"/>
    </source>
</evidence>
<dbReference type="InterPro" id="IPR010970">
    <property type="entry name" value="Cys_dSase_SufS"/>
</dbReference>
<dbReference type="InterPro" id="IPR015421">
    <property type="entry name" value="PyrdxlP-dep_Trfase_major"/>
</dbReference>
<dbReference type="InterPro" id="IPR015422">
    <property type="entry name" value="PyrdxlP-dep_Trfase_small"/>
</dbReference>
<evidence type="ECO:0000313" key="10">
    <source>
        <dbReference type="EMBL" id="TFU24374.1"/>
    </source>
</evidence>
<evidence type="ECO:0000259" key="9">
    <source>
        <dbReference type="Pfam" id="PF00266"/>
    </source>
</evidence>
<dbReference type="OrthoDB" id="9804366at2"/>
<dbReference type="PANTHER" id="PTHR43586">
    <property type="entry name" value="CYSTEINE DESULFURASE"/>
    <property type="match status" value="1"/>
</dbReference>
<dbReference type="SUPFAM" id="SSF53383">
    <property type="entry name" value="PLP-dependent transferases"/>
    <property type="match status" value="1"/>
</dbReference>
<accession>A0A4Y9F6R2</accession>
<dbReference type="STRING" id="85336.A7979_06945"/>
<evidence type="ECO:0000256" key="8">
    <source>
        <dbReference type="RuleBase" id="RU004506"/>
    </source>
</evidence>
<evidence type="ECO:0000313" key="11">
    <source>
        <dbReference type="Proteomes" id="UP000297951"/>
    </source>
</evidence>
<dbReference type="Gene3D" id="3.90.1150.10">
    <property type="entry name" value="Aspartate Aminotransferase, domain 1"/>
    <property type="match status" value="1"/>
</dbReference>
<dbReference type="EC" id="2.8.1.7" evidence="3 8"/>
<dbReference type="EMBL" id="SPQC01000001">
    <property type="protein sequence ID" value="TFU24374.1"/>
    <property type="molecule type" value="Genomic_DNA"/>
</dbReference>
<dbReference type="PANTHER" id="PTHR43586:SF8">
    <property type="entry name" value="CYSTEINE DESULFURASE 1, CHLOROPLASTIC"/>
    <property type="match status" value="1"/>
</dbReference>
<dbReference type="InterPro" id="IPR015424">
    <property type="entry name" value="PyrdxlP-dep_Trfase"/>
</dbReference>
<dbReference type="Proteomes" id="UP000297951">
    <property type="component" value="Unassembled WGS sequence"/>
</dbReference>